<gene>
    <name evidence="2" type="ORF">MOC_4686</name>
</gene>
<dbReference type="KEGG" id="mor:MOC_4686"/>
<name>A0A089NWZ9_9HYPH</name>
<dbReference type="Proteomes" id="UP000029492">
    <property type="component" value="Chromosome"/>
</dbReference>
<dbReference type="RefSeq" id="WP_043761464.1">
    <property type="nucleotide sequence ID" value="NZ_CP003811.1"/>
</dbReference>
<feature type="domain" description="Calcineurin-like phosphoesterase" evidence="1">
    <location>
        <begin position="6"/>
        <end position="93"/>
    </location>
</feature>
<dbReference type="eggNOG" id="COG4186">
    <property type="taxonomic scope" value="Bacteria"/>
</dbReference>
<dbReference type="SUPFAM" id="SSF56300">
    <property type="entry name" value="Metallo-dependent phosphatases"/>
    <property type="match status" value="1"/>
</dbReference>
<reference evidence="2 3" key="1">
    <citation type="journal article" date="2014" name="PLoS ONE">
        <title>Genome Information of Methylobacterium oryzae, a Plant-Probiotic Methylotroph in the Phyllosphere.</title>
        <authorList>
            <person name="Kwak M.J."/>
            <person name="Jeong H."/>
            <person name="Madhaiyan M."/>
            <person name="Lee Y."/>
            <person name="Sa T.M."/>
            <person name="Oh T.K."/>
            <person name="Kim J.F."/>
        </authorList>
    </citation>
    <scope>NUCLEOTIDE SEQUENCE [LARGE SCALE GENOMIC DNA]</scope>
    <source>
        <strain evidence="2 3">CBMB20</strain>
    </source>
</reference>
<dbReference type="STRING" id="693986.MOC_4686"/>
<proteinExistence type="predicted"/>
<evidence type="ECO:0000313" key="2">
    <source>
        <dbReference type="EMBL" id="AIQ92441.1"/>
    </source>
</evidence>
<dbReference type="EMBL" id="CP003811">
    <property type="protein sequence ID" value="AIQ92441.1"/>
    <property type="molecule type" value="Genomic_DNA"/>
</dbReference>
<dbReference type="Pfam" id="PF00149">
    <property type="entry name" value="Metallophos"/>
    <property type="match status" value="1"/>
</dbReference>
<dbReference type="AlphaFoldDB" id="A0A089NWZ9"/>
<protein>
    <submittedName>
        <fullName evidence="2">Metallophosphoesterase</fullName>
    </submittedName>
</protein>
<dbReference type="Gene3D" id="3.60.21.10">
    <property type="match status" value="1"/>
</dbReference>
<accession>A0A089NWZ9</accession>
<dbReference type="GO" id="GO:0016787">
    <property type="term" value="F:hydrolase activity"/>
    <property type="evidence" value="ECO:0007669"/>
    <property type="project" value="InterPro"/>
</dbReference>
<sequence length="183" mass="20593">MPNTFFTSDSHFGHASVLKPTMDRPRPFATIEEHDEALVAAWNAVVRPADIVWHLGDFAYRCDLAYAASVRARLNGRIRLIRGNHDELGGQLDWDGPVVHVQRVFVQDPGMPKPQAVWCSHYAHRTWPHARHGDLHLYGHSHGSLPGTRTSLDVGVDCWNWAPVRLEQILKRMAETPDTVPAA</sequence>
<evidence type="ECO:0000259" key="1">
    <source>
        <dbReference type="Pfam" id="PF00149"/>
    </source>
</evidence>
<dbReference type="HOGENOM" id="CLU_092313_0_1_5"/>
<organism evidence="2 3">
    <name type="scientific">Methylobacterium oryzae CBMB20</name>
    <dbReference type="NCBI Taxonomy" id="693986"/>
    <lineage>
        <taxon>Bacteria</taxon>
        <taxon>Pseudomonadati</taxon>
        <taxon>Pseudomonadota</taxon>
        <taxon>Alphaproteobacteria</taxon>
        <taxon>Hyphomicrobiales</taxon>
        <taxon>Methylobacteriaceae</taxon>
        <taxon>Methylobacterium</taxon>
    </lineage>
</organism>
<evidence type="ECO:0000313" key="3">
    <source>
        <dbReference type="Proteomes" id="UP000029492"/>
    </source>
</evidence>
<dbReference type="InterPro" id="IPR029052">
    <property type="entry name" value="Metallo-depent_PP-like"/>
</dbReference>
<dbReference type="InterPro" id="IPR004843">
    <property type="entry name" value="Calcineurin-like_PHP"/>
</dbReference>
<keyword evidence="3" id="KW-1185">Reference proteome</keyword>